<dbReference type="EMBL" id="BLIN01000005">
    <property type="protein sequence ID" value="GFE07715.1"/>
    <property type="molecule type" value="Genomic_DNA"/>
</dbReference>
<evidence type="ECO:0000256" key="1">
    <source>
        <dbReference type="ARBA" id="ARBA00023015"/>
    </source>
</evidence>
<dbReference type="SMART" id="SM00895">
    <property type="entry name" value="FCD"/>
    <property type="match status" value="1"/>
</dbReference>
<dbReference type="InterPro" id="IPR000524">
    <property type="entry name" value="Tscrpt_reg_HTH_GntR"/>
</dbReference>
<keyword evidence="2" id="KW-0238">DNA-binding</keyword>
<dbReference type="PROSITE" id="PS50949">
    <property type="entry name" value="HTH_GNTR"/>
    <property type="match status" value="1"/>
</dbReference>
<feature type="domain" description="HTH gntR-type" evidence="4">
    <location>
        <begin position="12"/>
        <end position="80"/>
    </location>
</feature>
<dbReference type="PANTHER" id="PTHR43537">
    <property type="entry name" value="TRANSCRIPTIONAL REGULATOR, GNTR FAMILY"/>
    <property type="match status" value="1"/>
</dbReference>
<organism evidence="5 6">
    <name type="scientific">Streptomyces caniferus</name>
    <dbReference type="NCBI Taxonomy" id="285557"/>
    <lineage>
        <taxon>Bacteria</taxon>
        <taxon>Bacillati</taxon>
        <taxon>Actinomycetota</taxon>
        <taxon>Actinomycetes</taxon>
        <taxon>Kitasatosporales</taxon>
        <taxon>Streptomycetaceae</taxon>
        <taxon>Streptomyces</taxon>
    </lineage>
</organism>
<sequence length="240" mass="26188">MVAPMEDPIIRDTTVDALERRLRDAIIGGRHPVGALLPPERELAASYGVNRTTLKHAFVRLMQAGLVETRHGVGTRVRDFWRLGTAELLPSLVLRDDAWLGEIFEVRRQVGTLIGAMAARRAAAPDVLALREQVAAVSAGADGDQVQLADAEFHRLLARATGNRVYLLMTNTLLGGYLPVRQALVAPFRDAGAAADRLRPVAEAVAAGDEDAARRAVETYMTDTEALMRAGARPRARRRR</sequence>
<dbReference type="Pfam" id="PF07729">
    <property type="entry name" value="FCD"/>
    <property type="match status" value="1"/>
</dbReference>
<dbReference type="Gene3D" id="1.20.120.530">
    <property type="entry name" value="GntR ligand-binding domain-like"/>
    <property type="match status" value="1"/>
</dbReference>
<dbReference type="Gene3D" id="1.10.10.10">
    <property type="entry name" value="Winged helix-like DNA-binding domain superfamily/Winged helix DNA-binding domain"/>
    <property type="match status" value="1"/>
</dbReference>
<dbReference type="InterPro" id="IPR008920">
    <property type="entry name" value="TF_FadR/GntR_C"/>
</dbReference>
<protein>
    <submittedName>
        <fullName evidence="5">Putative HTH-type transcriptional regulator</fullName>
    </submittedName>
</protein>
<evidence type="ECO:0000313" key="5">
    <source>
        <dbReference type="EMBL" id="GFE07715.1"/>
    </source>
</evidence>
<dbReference type="Proteomes" id="UP000435837">
    <property type="component" value="Unassembled WGS sequence"/>
</dbReference>
<dbReference type="PRINTS" id="PR00035">
    <property type="entry name" value="HTHGNTR"/>
</dbReference>
<dbReference type="CDD" id="cd07377">
    <property type="entry name" value="WHTH_GntR"/>
    <property type="match status" value="1"/>
</dbReference>
<dbReference type="InterPro" id="IPR036390">
    <property type="entry name" value="WH_DNA-bd_sf"/>
</dbReference>
<dbReference type="InterPro" id="IPR036388">
    <property type="entry name" value="WH-like_DNA-bd_sf"/>
</dbReference>
<accession>A0A640SDR2</accession>
<keyword evidence="1" id="KW-0805">Transcription regulation</keyword>
<dbReference type="SUPFAM" id="SSF46785">
    <property type="entry name" value="Winged helix' DNA-binding domain"/>
    <property type="match status" value="1"/>
</dbReference>
<dbReference type="AlphaFoldDB" id="A0A640SDR2"/>
<comment type="caution">
    <text evidence="5">The sequence shown here is derived from an EMBL/GenBank/DDBJ whole genome shotgun (WGS) entry which is preliminary data.</text>
</comment>
<evidence type="ECO:0000259" key="4">
    <source>
        <dbReference type="PROSITE" id="PS50949"/>
    </source>
</evidence>
<dbReference type="InterPro" id="IPR011711">
    <property type="entry name" value="GntR_C"/>
</dbReference>
<dbReference type="Pfam" id="PF00392">
    <property type="entry name" value="GntR"/>
    <property type="match status" value="1"/>
</dbReference>
<dbReference type="SMART" id="SM00345">
    <property type="entry name" value="HTH_GNTR"/>
    <property type="match status" value="1"/>
</dbReference>
<keyword evidence="3" id="KW-0804">Transcription</keyword>
<dbReference type="PANTHER" id="PTHR43537:SF44">
    <property type="entry name" value="GNTR FAMILY REGULATORY PROTEIN"/>
    <property type="match status" value="1"/>
</dbReference>
<gene>
    <name evidence="5" type="ORF">Scani_39830</name>
</gene>
<evidence type="ECO:0000256" key="3">
    <source>
        <dbReference type="ARBA" id="ARBA00023163"/>
    </source>
</evidence>
<evidence type="ECO:0000313" key="6">
    <source>
        <dbReference type="Proteomes" id="UP000435837"/>
    </source>
</evidence>
<dbReference type="GO" id="GO:0003677">
    <property type="term" value="F:DNA binding"/>
    <property type="evidence" value="ECO:0007669"/>
    <property type="project" value="UniProtKB-KW"/>
</dbReference>
<dbReference type="GO" id="GO:0003700">
    <property type="term" value="F:DNA-binding transcription factor activity"/>
    <property type="evidence" value="ECO:0007669"/>
    <property type="project" value="InterPro"/>
</dbReference>
<evidence type="ECO:0000256" key="2">
    <source>
        <dbReference type="ARBA" id="ARBA00023125"/>
    </source>
</evidence>
<dbReference type="SUPFAM" id="SSF48008">
    <property type="entry name" value="GntR ligand-binding domain-like"/>
    <property type="match status" value="1"/>
</dbReference>
<name>A0A640SDR2_9ACTN</name>
<reference evidence="5 6" key="1">
    <citation type="submission" date="2019-12" db="EMBL/GenBank/DDBJ databases">
        <title>Whole genome shotgun sequence of Streptomyces caniferus NBRC 15389.</title>
        <authorList>
            <person name="Ichikawa N."/>
            <person name="Kimura A."/>
            <person name="Kitahashi Y."/>
            <person name="Komaki H."/>
            <person name="Tamura T."/>
        </authorList>
    </citation>
    <scope>NUCLEOTIDE SEQUENCE [LARGE SCALE GENOMIC DNA]</scope>
    <source>
        <strain evidence="5 6">NBRC 15389</strain>
    </source>
</reference>
<proteinExistence type="predicted"/>